<evidence type="ECO:0000256" key="2">
    <source>
        <dbReference type="SAM" id="Coils"/>
    </source>
</evidence>
<feature type="compositionally biased region" description="Polar residues" evidence="3">
    <location>
        <begin position="1419"/>
        <end position="1434"/>
    </location>
</feature>
<proteinExistence type="predicted"/>
<feature type="compositionally biased region" description="Gly residues" evidence="3">
    <location>
        <begin position="163"/>
        <end position="177"/>
    </location>
</feature>
<evidence type="ECO:0000256" key="1">
    <source>
        <dbReference type="ARBA" id="ARBA00022801"/>
    </source>
</evidence>
<dbReference type="KEGG" id="vg:65122656"/>
<keyword evidence="2" id="KW-0175">Coiled coil</keyword>
<feature type="region of interest" description="Disordered" evidence="3">
    <location>
        <begin position="1416"/>
        <end position="1475"/>
    </location>
</feature>
<feature type="region of interest" description="Disordered" evidence="3">
    <location>
        <begin position="1589"/>
        <end position="1612"/>
    </location>
</feature>
<keyword evidence="1" id="KW-0378">Hydrolase</keyword>
<evidence type="ECO:0000259" key="5">
    <source>
        <dbReference type="Pfam" id="PF26571"/>
    </source>
</evidence>
<dbReference type="SUPFAM" id="SSF53955">
    <property type="entry name" value="Lysozyme-like"/>
    <property type="match status" value="1"/>
</dbReference>
<dbReference type="SUPFAM" id="SSF48371">
    <property type="entry name" value="ARM repeat"/>
    <property type="match status" value="1"/>
</dbReference>
<dbReference type="CDD" id="cd13925">
    <property type="entry name" value="RPF"/>
    <property type="match status" value="1"/>
</dbReference>
<evidence type="ECO:0000259" key="4">
    <source>
        <dbReference type="Pfam" id="PF06737"/>
    </source>
</evidence>
<name>A0A5P8DFG5_9CAUD</name>
<dbReference type="InterPro" id="IPR010618">
    <property type="entry name" value="RPF"/>
</dbReference>
<dbReference type="InterPro" id="IPR016024">
    <property type="entry name" value="ARM-type_fold"/>
</dbReference>
<gene>
    <name evidence="6" type="primary">39</name>
    <name evidence="6" type="ORF">SEA_NADINERAE_39</name>
</gene>
<sequence>MAKTFLVGEGAVRLIPNAAGFHLKARAELKKEPLNVKVDLKPNMSGFTTQAKGMLKSVTTLKVGVELRPDATGFSQKAQAKLDATKKLRVKADIIGKLDAGSIARAHTAAQMQLTAMGPLKISIHSDIDDASLRRALEILKARVEATRITANINSRNGRDRGMPGGGSGGGRGGNGPLGRRPVRNAAIGSAVVMAPIVTKAAVGGLTALIGAASQAAGALGLLPAAATAAGAGLAAIAIGAAGIGGAFSALSKESKSAGADVANSASQQAAAQRALAGADRGLQTAHRGVTRALEDLNDARKEAVRRLRDMNDEMKMAPLNEREAALAIKEAQRSLQEAYASGDSLEIEGAQINLEKSKLQYDQLRKQNDDLATDVAEANRKGVEGDKEVISAKDGVTDAYNSLADAQDAMASALEGLEQASKSAAAGVDQLQQAMDKLSPKAQQFVRQVHALGPAWTETRKFIQDALFDHMGDSVTKLANVQLPVLKTGLAGIATEINSGVRGALAAFSTDMAAADFTTTLENSRQMWAGIGQSFAPFSVAFMNLATVGSEFMPRLGTAISNMASSFKEFTDRTRADGSMREFFDNSIEMAKQLGRILSNVGHILGSIFSAGAETGAGFLNTIETATAELREFLASAEGQEGLKTFFEGVKVAVQTLAPIIQIVASTLLTALGPALTDLVIGLGPGLVAMFEGLSSGLHAIQPVMQVVGGAIGSIGFELGKVFEVLGPVIAQTLTALAPAIAPLAELLGKIITGLAPILPLVAQFVGLLISALAPALTKIVDALTPVIQQLVDALMPILPPIMDVLGQVASAIADALVLAIESLLPFLPQLVELWGGLIQSLLPLVPILVDLALSVVPPLVRALEGILPVVMRVIQILADMIAFVVPILIPVLELLSAVVTEVFSWIGSLIGAIFRNVLDPIFSALGRVIGWLGDLFHWLWEEAIKPAWDGIAAASKWAWENVIQPAFEGIKTGISKVGDFFSAVVDGIGKAWGKLGEIASKPINWVINHVVNGGIGKAWSAVDNFLGGHLPDWKDVPQIAMATGGEVPLTKDAERGKDSVRVLAMPGEHMWDVTNVERAGGQKAMYRMRDMVDRGQPFTWTPAGIAAAKGDGALPRYAKGGEISAGDRLAPLPGEGGLQPIAQLMARIIKATWPNGVTSIGGYRPPDGYNEHSSGRALDVMVSELGGKTGDEVTEFSMANHKNYPVNWTIWKQMMHYPPDGRTSQMEDRGSPTQNHMDHPHIFYSENQKGPINPNVMPDNIAFGGVTDAAVRKGITAWAEKAFNTALDPVKKLVNSDAFAPPPQIKATPKHMYDGIVEPAKEKLLDKVSELTSMKGWKNMLGGAVDKVKSAGGNLIGGAVSLGKKILFDTGGVVRPGTTVVQNNTGKDEYMLDPFETMLLRGLVEGLRGIGIKPTLPSDTGPQTSTPETQDVNIAGVGGKSTSPGELPVPESKEIEPPTPEELGEGEVPDGGTIELVQNADGTWSAKDPEWNKLIQRESGGRADVTQGVSDANSGGNEASGLFQIAKGTWASYGGTKFAPTAGEATPEQQAEIAAKIFNAEGGSPWGSGAGQNFGREDEAALRAGIKRGPSGAKGDPVNVTSKDWPTTADDVKPGDTTGSAYGQNLQGAAIGQDGSYKPDNNVTAADKGGNAAADKPMFSNPFETTAGKFAMKFAENTPLGIGGPQAKKLQEKAPAVTELANGIAKAAPAWGAALAGDPTQLIANVGQATGQWATKTASDFAQYLPEAAPGMLESALSAIGGPLIGTVNTGVSEEQLMSTMEDAQNRQIRRSKTGRRRY</sequence>
<evidence type="ECO:0000256" key="3">
    <source>
        <dbReference type="SAM" id="MobiDB-lite"/>
    </source>
</evidence>
<dbReference type="GeneID" id="65122656"/>
<dbReference type="Pfam" id="PF26571">
    <property type="entry name" value="VldE"/>
    <property type="match status" value="1"/>
</dbReference>
<protein>
    <submittedName>
        <fullName evidence="6">Tape measure protein</fullName>
    </submittedName>
</protein>
<evidence type="ECO:0000313" key="7">
    <source>
        <dbReference type="Proteomes" id="UP000326447"/>
    </source>
</evidence>
<dbReference type="InterPro" id="IPR058593">
    <property type="entry name" value="ARB_07466-like_C"/>
</dbReference>
<dbReference type="GO" id="GO:0016787">
    <property type="term" value="F:hydrolase activity"/>
    <property type="evidence" value="ECO:0007669"/>
    <property type="project" value="UniProtKB-KW"/>
</dbReference>
<feature type="domain" description="Resuscitation-promoting factor core lysozyme-like" evidence="4">
    <location>
        <begin position="1488"/>
        <end position="1569"/>
    </location>
</feature>
<feature type="domain" description="ARB-07466-like C-terminal" evidence="5">
    <location>
        <begin position="1137"/>
        <end position="1239"/>
    </location>
</feature>
<feature type="coiled-coil region" evidence="2">
    <location>
        <begin position="294"/>
        <end position="382"/>
    </location>
</feature>
<dbReference type="Pfam" id="PF06737">
    <property type="entry name" value="Transglycosylas"/>
    <property type="match status" value="1"/>
</dbReference>
<accession>A0A5P8DFG5</accession>
<organism evidence="6 7">
    <name type="scientific">Gordonia phage NadineRae</name>
    <dbReference type="NCBI Taxonomy" id="2652882"/>
    <lineage>
        <taxon>Viruses</taxon>
        <taxon>Duplodnaviria</taxon>
        <taxon>Heunggongvirae</taxon>
        <taxon>Uroviricota</taxon>
        <taxon>Caudoviricetes</taxon>
        <taxon>Zierdtviridae</taxon>
        <taxon>Emilbogenvirinae</taxon>
        <taxon>Sukkupivirus</taxon>
        <taxon>Sukkupivirus nadinerae</taxon>
    </lineage>
</organism>
<evidence type="ECO:0000313" key="6">
    <source>
        <dbReference type="EMBL" id="QFP97724.1"/>
    </source>
</evidence>
<dbReference type="Proteomes" id="UP000326447">
    <property type="component" value="Genome"/>
</dbReference>
<dbReference type="Gene3D" id="1.10.530.10">
    <property type="match status" value="1"/>
</dbReference>
<dbReference type="InterPro" id="IPR023346">
    <property type="entry name" value="Lysozyme-like_dom_sf"/>
</dbReference>
<keyword evidence="7" id="KW-1185">Reference proteome</keyword>
<dbReference type="RefSeq" id="YP_010104711.1">
    <property type="nucleotide sequence ID" value="NC_055821.1"/>
</dbReference>
<dbReference type="EMBL" id="MN428063">
    <property type="protein sequence ID" value="QFP97724.1"/>
    <property type="molecule type" value="Genomic_DNA"/>
</dbReference>
<feature type="region of interest" description="Disordered" evidence="3">
    <location>
        <begin position="155"/>
        <end position="177"/>
    </location>
</feature>
<reference evidence="6 7" key="1">
    <citation type="submission" date="2019-09" db="EMBL/GenBank/DDBJ databases">
        <authorList>
            <person name="Buchholz L.E."/>
            <person name="Cole B.D."/>
            <person name="Fletcher K."/>
            <person name="Johnson A.K."/>
            <person name="Kutsi R.N."/>
            <person name="Larson C.S."/>
            <person name="Schacht N.A."/>
            <person name="Steger R.J."/>
            <person name="Totsch A.C."/>
            <person name="Westholm D.E."/>
            <person name="Balish M.F."/>
            <person name="Garlena R.A."/>
            <person name="Russell D.A."/>
            <person name="Pope W.H."/>
            <person name="Jacobs-Sera D."/>
            <person name="Hatfull G.F."/>
        </authorList>
    </citation>
    <scope>NUCLEOTIDE SEQUENCE [LARGE SCALE GENOMIC DNA]</scope>
</reference>